<feature type="region of interest" description="Disordered" evidence="1">
    <location>
        <begin position="1"/>
        <end position="115"/>
    </location>
</feature>
<sequence length="182" mass="19309">MAERSPRDPRDPLDEEAAWAEIVAGYGERPEFPGTGERPERTAPADEDAPDSPAPRPADGTPGGDSPSRPGSFVVYAPGVGPRDWTPEKSSDDDFDETDEGHFTPPEPPPLPQADTTTKFAWIAVLGGPLLLLGMVVFQQPLTWWAAVLGIGGFLGGLATLFARMANDRDDDEDMPGGGAVV</sequence>
<keyword evidence="2" id="KW-1133">Transmembrane helix</keyword>
<dbReference type="Proteomes" id="UP000236047">
    <property type="component" value="Unassembled WGS sequence"/>
</dbReference>
<keyword evidence="4" id="KW-1185">Reference proteome</keyword>
<protein>
    <recommendedName>
        <fullName evidence="5">DUF308 domain-containing protein</fullName>
    </recommendedName>
</protein>
<dbReference type="RefSeq" id="WP_073445147.1">
    <property type="nucleotide sequence ID" value="NZ_LJSN01000002.1"/>
</dbReference>
<feature type="compositionally biased region" description="Basic and acidic residues" evidence="1">
    <location>
        <begin position="1"/>
        <end position="12"/>
    </location>
</feature>
<keyword evidence="2" id="KW-0812">Transmembrane</keyword>
<dbReference type="AlphaFoldDB" id="A0A2N8PLP4"/>
<reference evidence="4" key="1">
    <citation type="submission" date="2015-09" db="EMBL/GenBank/DDBJ databases">
        <authorList>
            <person name="Graham D.E."/>
            <person name="Mahan K.M."/>
            <person name="Klingeman D.M."/>
            <person name="Fida T."/>
            <person name="Giannone R.J."/>
            <person name="Hettich R.L."/>
            <person name="Parry R.J."/>
            <person name="Spain J.C."/>
        </authorList>
    </citation>
    <scope>NUCLEOTIDE SEQUENCE [LARGE SCALE GENOMIC DNA]</scope>
    <source>
        <strain evidence="4">JCM 4701</strain>
    </source>
</reference>
<dbReference type="EMBL" id="LJSN01000002">
    <property type="protein sequence ID" value="PNE41945.1"/>
    <property type="molecule type" value="Genomic_DNA"/>
</dbReference>
<evidence type="ECO:0000256" key="2">
    <source>
        <dbReference type="SAM" id="Phobius"/>
    </source>
</evidence>
<organism evidence="3 4">
    <name type="scientific">Streptomyces noursei</name>
    <name type="common">Streptomyces albulus</name>
    <dbReference type="NCBI Taxonomy" id="1971"/>
    <lineage>
        <taxon>Bacteria</taxon>
        <taxon>Bacillati</taxon>
        <taxon>Actinomycetota</taxon>
        <taxon>Actinomycetes</taxon>
        <taxon>Kitasatosporales</taxon>
        <taxon>Streptomycetaceae</taxon>
        <taxon>Streptomyces</taxon>
    </lineage>
</organism>
<feature type="transmembrane region" description="Helical" evidence="2">
    <location>
        <begin position="144"/>
        <end position="163"/>
    </location>
</feature>
<evidence type="ECO:0000313" key="4">
    <source>
        <dbReference type="Proteomes" id="UP000236047"/>
    </source>
</evidence>
<feature type="transmembrane region" description="Helical" evidence="2">
    <location>
        <begin position="120"/>
        <end position="138"/>
    </location>
</feature>
<evidence type="ECO:0000313" key="3">
    <source>
        <dbReference type="EMBL" id="PNE41945.1"/>
    </source>
</evidence>
<keyword evidence="2" id="KW-0472">Membrane</keyword>
<accession>A0A2N8PLP4</accession>
<name>A0A2N8PLP4_STRNR</name>
<evidence type="ECO:0008006" key="5">
    <source>
        <dbReference type="Google" id="ProtNLM"/>
    </source>
</evidence>
<evidence type="ECO:0000256" key="1">
    <source>
        <dbReference type="SAM" id="MobiDB-lite"/>
    </source>
</evidence>
<gene>
    <name evidence="3" type="ORF">AOB60_15335</name>
</gene>
<proteinExistence type="predicted"/>
<comment type="caution">
    <text evidence="3">The sequence shown here is derived from an EMBL/GenBank/DDBJ whole genome shotgun (WGS) entry which is preliminary data.</text>
</comment>